<organism evidence="1 2">
    <name type="scientific">Bifidobacterium samirii</name>
    <dbReference type="NCBI Taxonomy" id="2306974"/>
    <lineage>
        <taxon>Bacteria</taxon>
        <taxon>Bacillati</taxon>
        <taxon>Actinomycetota</taxon>
        <taxon>Actinomycetes</taxon>
        <taxon>Bifidobacteriales</taxon>
        <taxon>Bifidobacteriaceae</taxon>
        <taxon>Bifidobacterium</taxon>
    </lineage>
</organism>
<evidence type="ECO:0000313" key="1">
    <source>
        <dbReference type="EMBL" id="RSX58365.1"/>
    </source>
</evidence>
<name>A0A430FW67_9BIFI</name>
<keyword evidence="2" id="KW-1185">Reference proteome</keyword>
<comment type="caution">
    <text evidence="1">The sequence shown here is derived from an EMBL/GenBank/DDBJ whole genome shotgun (WGS) entry which is preliminary data.</text>
</comment>
<dbReference type="AlphaFoldDB" id="A0A430FW67"/>
<sequence length="236" mass="25565">MHHHHPTDRAGRFRRIGGTLAIAALLPLLLGGCGTRQTADPDATGERLASSLSEYAQQLLDEGGDDIGETQRAAIQRVIDTGEVSRSDYEAAYDGYTTCMTDRGHSKPEFYTTSNGVKQPYARVSDGEDTSTEEGIHNDEIACTAMHISVISVLYQAQVGNPNLYSDHDEGAVDCLKRAGLVPKDYTIAQYRDDVNTMNHVDPGETPDTTLDRDDPGVQSCMVTNGHILIGDPADL</sequence>
<gene>
    <name evidence="1" type="ORF">D2E24_0243</name>
</gene>
<accession>A0A430FW67</accession>
<reference evidence="1 2" key="1">
    <citation type="submission" date="2018-09" db="EMBL/GenBank/DDBJ databases">
        <title>Characterization of the phylogenetic diversity of five novel species belonging to the genus Bifidobacterium.</title>
        <authorList>
            <person name="Lugli G.A."/>
            <person name="Duranti S."/>
            <person name="Milani C."/>
        </authorList>
    </citation>
    <scope>NUCLEOTIDE SEQUENCE [LARGE SCALE GENOMIC DNA]</scope>
    <source>
        <strain evidence="1 2">2033B</strain>
    </source>
</reference>
<dbReference type="EMBL" id="QXGK01000002">
    <property type="protein sequence ID" value="RSX58365.1"/>
    <property type="molecule type" value="Genomic_DNA"/>
</dbReference>
<proteinExistence type="predicted"/>
<dbReference type="Proteomes" id="UP000287470">
    <property type="component" value="Unassembled WGS sequence"/>
</dbReference>
<evidence type="ECO:0000313" key="2">
    <source>
        <dbReference type="Proteomes" id="UP000287470"/>
    </source>
</evidence>
<protein>
    <submittedName>
        <fullName evidence="1">Uncharacterized protein</fullName>
    </submittedName>
</protein>